<organism evidence="2 3">
    <name type="scientific">Quercus suber</name>
    <name type="common">Cork oak</name>
    <dbReference type="NCBI Taxonomy" id="58331"/>
    <lineage>
        <taxon>Eukaryota</taxon>
        <taxon>Viridiplantae</taxon>
        <taxon>Streptophyta</taxon>
        <taxon>Embryophyta</taxon>
        <taxon>Tracheophyta</taxon>
        <taxon>Spermatophyta</taxon>
        <taxon>Magnoliopsida</taxon>
        <taxon>eudicotyledons</taxon>
        <taxon>Gunneridae</taxon>
        <taxon>Pentapetalae</taxon>
        <taxon>rosids</taxon>
        <taxon>fabids</taxon>
        <taxon>Fagales</taxon>
        <taxon>Fagaceae</taxon>
        <taxon>Quercus</taxon>
    </lineage>
</organism>
<dbReference type="AlphaFoldDB" id="A0AAW0LRC5"/>
<sequence length="112" mass="12954">MLMETCPVMMVSFVWFCFAFYGSMASDNFFLYCNDPYMMNRNDGRDCHCHGVTATENFHLLFQQAIIRVSPVKEAKAKAGFVLLLSKMLKQSRKYVLSKPFDMPSIFNNPRS</sequence>
<gene>
    <name evidence="2" type="ORF">CFP56_035464</name>
</gene>
<comment type="caution">
    <text evidence="2">The sequence shown here is derived from an EMBL/GenBank/DDBJ whole genome shotgun (WGS) entry which is preliminary data.</text>
</comment>
<evidence type="ECO:0008006" key="4">
    <source>
        <dbReference type="Google" id="ProtNLM"/>
    </source>
</evidence>
<proteinExistence type="predicted"/>
<protein>
    <recommendedName>
        <fullName evidence="4">Secreted protein</fullName>
    </recommendedName>
</protein>
<feature type="signal peptide" evidence="1">
    <location>
        <begin position="1"/>
        <end position="25"/>
    </location>
</feature>
<name>A0AAW0LRC5_QUESU</name>
<dbReference type="EMBL" id="PKMF04000064">
    <property type="protein sequence ID" value="KAK7853526.1"/>
    <property type="molecule type" value="Genomic_DNA"/>
</dbReference>
<feature type="chain" id="PRO_5043351093" description="Secreted protein" evidence="1">
    <location>
        <begin position="26"/>
        <end position="112"/>
    </location>
</feature>
<evidence type="ECO:0000256" key="1">
    <source>
        <dbReference type="SAM" id="SignalP"/>
    </source>
</evidence>
<dbReference type="Proteomes" id="UP000237347">
    <property type="component" value="Unassembled WGS sequence"/>
</dbReference>
<accession>A0AAW0LRC5</accession>
<evidence type="ECO:0000313" key="2">
    <source>
        <dbReference type="EMBL" id="KAK7853526.1"/>
    </source>
</evidence>
<evidence type="ECO:0000313" key="3">
    <source>
        <dbReference type="Proteomes" id="UP000237347"/>
    </source>
</evidence>
<reference evidence="2 3" key="1">
    <citation type="journal article" date="2018" name="Sci. Data">
        <title>The draft genome sequence of cork oak.</title>
        <authorList>
            <person name="Ramos A.M."/>
            <person name="Usie A."/>
            <person name="Barbosa P."/>
            <person name="Barros P.M."/>
            <person name="Capote T."/>
            <person name="Chaves I."/>
            <person name="Simoes F."/>
            <person name="Abreu I."/>
            <person name="Carrasquinho I."/>
            <person name="Faro C."/>
            <person name="Guimaraes J.B."/>
            <person name="Mendonca D."/>
            <person name="Nobrega F."/>
            <person name="Rodrigues L."/>
            <person name="Saibo N.J.M."/>
            <person name="Varela M.C."/>
            <person name="Egas C."/>
            <person name="Matos J."/>
            <person name="Miguel C.M."/>
            <person name="Oliveira M.M."/>
            <person name="Ricardo C.P."/>
            <person name="Goncalves S."/>
        </authorList>
    </citation>
    <scope>NUCLEOTIDE SEQUENCE [LARGE SCALE GENOMIC DNA]</scope>
    <source>
        <strain evidence="3">cv. HL8</strain>
    </source>
</reference>
<keyword evidence="3" id="KW-1185">Reference proteome</keyword>
<keyword evidence="1" id="KW-0732">Signal</keyword>